<dbReference type="AlphaFoldDB" id="A0A5P8E8N7"/>
<evidence type="ECO:0000313" key="1">
    <source>
        <dbReference type="EMBL" id="QFQ13302.1"/>
    </source>
</evidence>
<dbReference type="NCBIfam" id="TIGR04149">
    <property type="entry name" value="GG_sam_targ_CFB"/>
    <property type="match status" value="1"/>
</dbReference>
<dbReference type="KEGG" id="alq:C7Y71_009935"/>
<dbReference type="EMBL" id="CP033459">
    <property type="protein sequence ID" value="QFQ13302.1"/>
    <property type="molecule type" value="Genomic_DNA"/>
</dbReference>
<protein>
    <submittedName>
        <fullName evidence="1">RSAM-modified peptide</fullName>
    </submittedName>
</protein>
<organism evidence="1 2">
    <name type="scientific">Pseudoprevotella muciniphila</name>
    <dbReference type="NCBI Taxonomy" id="2133944"/>
    <lineage>
        <taxon>Bacteria</taxon>
        <taxon>Pseudomonadati</taxon>
        <taxon>Bacteroidota</taxon>
        <taxon>Bacteroidia</taxon>
        <taxon>Bacteroidales</taxon>
        <taxon>Prevotellaceae</taxon>
        <taxon>Pseudoprevotella</taxon>
    </lineage>
</organism>
<dbReference type="Proteomes" id="UP000249375">
    <property type="component" value="Chromosome"/>
</dbReference>
<gene>
    <name evidence="1" type="ORF">C7Y71_009935</name>
</gene>
<sequence>MKQIKKVVLKEATRLSQEEMKHVFGGSGLESESGACAGVKDDPESACVGKAEWDSCYFCILSGTQYENLIRGYCKKPTGSVVEVHKNMYCYNPR</sequence>
<name>A0A5P8E8N7_9BACT</name>
<keyword evidence="2" id="KW-1185">Reference proteome</keyword>
<dbReference type="RefSeq" id="WP_111897533.1">
    <property type="nucleotide sequence ID" value="NZ_CP033459.1"/>
</dbReference>
<dbReference type="InterPro" id="IPR026408">
    <property type="entry name" value="GG_sam_targ_CFB"/>
</dbReference>
<accession>A0A5P8E8N7</accession>
<reference evidence="1 2" key="1">
    <citation type="submission" date="2018-11" db="EMBL/GenBank/DDBJ databases">
        <authorList>
            <person name="Na S.W."/>
            <person name="Baik M."/>
        </authorList>
    </citation>
    <scope>NUCLEOTIDE SEQUENCE [LARGE SCALE GENOMIC DNA]</scope>
    <source>
        <strain evidence="1 2">E39</strain>
    </source>
</reference>
<proteinExistence type="predicted"/>
<evidence type="ECO:0000313" key="2">
    <source>
        <dbReference type="Proteomes" id="UP000249375"/>
    </source>
</evidence>